<dbReference type="PROSITE" id="PS50893">
    <property type="entry name" value="ABC_TRANSPORTER_2"/>
    <property type="match status" value="2"/>
</dbReference>
<protein>
    <submittedName>
        <fullName evidence="6">ATP-binding cassette, subfamily F, member 3</fullName>
    </submittedName>
</protein>
<evidence type="ECO:0000256" key="3">
    <source>
        <dbReference type="ARBA" id="ARBA00022840"/>
    </source>
</evidence>
<dbReference type="STRING" id="258515.SAMN05192585_11936"/>
<dbReference type="RefSeq" id="WP_092640515.1">
    <property type="nucleotide sequence ID" value="NZ_FNID01000019.1"/>
</dbReference>
<dbReference type="Proteomes" id="UP000199182">
    <property type="component" value="Unassembled WGS sequence"/>
</dbReference>
<dbReference type="Pfam" id="PF16326">
    <property type="entry name" value="ABC_tran_CTD"/>
    <property type="match status" value="1"/>
</dbReference>
<dbReference type="InterPro" id="IPR051309">
    <property type="entry name" value="ABCF_ATPase"/>
</dbReference>
<gene>
    <name evidence="6" type="ORF">SAMN05192585_11936</name>
</gene>
<feature type="domain" description="ABC transporter" evidence="5">
    <location>
        <begin position="3"/>
        <end position="260"/>
    </location>
</feature>
<evidence type="ECO:0000256" key="2">
    <source>
        <dbReference type="ARBA" id="ARBA00022741"/>
    </source>
</evidence>
<dbReference type="InterPro" id="IPR037118">
    <property type="entry name" value="Val-tRNA_synth_C_sf"/>
</dbReference>
<dbReference type="SUPFAM" id="SSF52540">
    <property type="entry name" value="P-loop containing nucleoside triphosphate hydrolases"/>
    <property type="match status" value="2"/>
</dbReference>
<dbReference type="PANTHER" id="PTHR42855">
    <property type="entry name" value="ABC TRANSPORTER ATP-BINDING SUBUNIT"/>
    <property type="match status" value="1"/>
</dbReference>
<dbReference type="PROSITE" id="PS00211">
    <property type="entry name" value="ABC_TRANSPORTER_1"/>
    <property type="match status" value="2"/>
</dbReference>
<keyword evidence="3 6" id="KW-0067">ATP-binding</keyword>
<dbReference type="GO" id="GO:0005524">
    <property type="term" value="F:ATP binding"/>
    <property type="evidence" value="ECO:0007669"/>
    <property type="project" value="UniProtKB-KW"/>
</dbReference>
<keyword evidence="2" id="KW-0547">Nucleotide-binding</keyword>
<keyword evidence="1" id="KW-0677">Repeat</keyword>
<evidence type="ECO:0000313" key="7">
    <source>
        <dbReference type="Proteomes" id="UP000199182"/>
    </source>
</evidence>
<name>A0A1H0BDE6_9FIRM</name>
<feature type="coiled-coil region" evidence="4">
    <location>
        <begin position="566"/>
        <end position="600"/>
    </location>
</feature>
<dbReference type="SMART" id="SM00382">
    <property type="entry name" value="AAA"/>
    <property type="match status" value="2"/>
</dbReference>
<dbReference type="Pfam" id="PF00005">
    <property type="entry name" value="ABC_tran"/>
    <property type="match status" value="2"/>
</dbReference>
<keyword evidence="7" id="KW-1185">Reference proteome</keyword>
<dbReference type="GO" id="GO:0016887">
    <property type="term" value="F:ATP hydrolysis activity"/>
    <property type="evidence" value="ECO:0007669"/>
    <property type="project" value="InterPro"/>
</dbReference>
<sequence>MLVTIDGLNKSFGDKTVLTNINLKIEEKSRIGLIGANGAGKSTLLNILCGRLEGDSGSVYRAFTMSLGFLEQNSGLQRESTIYNEMLSVFAPLLELQEEMHALEQQLSGIDTQSEAYERLTVSYANKQTAFEQGGGYLIEVKIKTILNGMGFQSVPLDTQIQTLSGGEKTRLAMARLLLEEPNLLILDEPTNHLDFKTLMWLEEYLGTYNGAIVVVSHDRYFLDKVVSEIYELERNTLTGYPGNYSKFLILKQERVARLQKEYEQQQLHIAELQEYIDKNMARASTSNSAKGRLKALEKIEVMERPSTAIKRMNLRFETDKVPYKELLKINNMALSVGEKESRKQLFQHLNLEVTRGERVAIIGTNGIGKSSLLKAIQGMIPIDSGSYAWGQNASIGYYEQENGNLHPEKTVLDELWDRHLTYNEVVIRTALGNVLLTGDNVYKKVKVISGGERAKLAFAVLMLERANVLILDEPTNHLDLAAKEDLEQALLGFEGTLLFVSHDRYLLNRVPTRIVELHNDGIKSYNGNYDAYVSEVTKEKQLKVEGQPAEILKQIPNKHEGYYKSKEQKSAEARIKNRIKELERLIADTEAEIAEHEHEMTLENVYTDYLAMQQHCAELEVKRAALSKYYDEWAELSS</sequence>
<evidence type="ECO:0000259" key="5">
    <source>
        <dbReference type="PROSITE" id="PS50893"/>
    </source>
</evidence>
<feature type="domain" description="ABC transporter" evidence="5">
    <location>
        <begin position="328"/>
        <end position="545"/>
    </location>
</feature>
<dbReference type="InterPro" id="IPR003593">
    <property type="entry name" value="AAA+_ATPase"/>
</dbReference>
<reference evidence="6 7" key="1">
    <citation type="submission" date="2016-10" db="EMBL/GenBank/DDBJ databases">
        <authorList>
            <person name="de Groot N.N."/>
        </authorList>
    </citation>
    <scope>NUCLEOTIDE SEQUENCE [LARGE SCALE GENOMIC DNA]</scope>
    <source>
        <strain evidence="6 7">CGMCC 1.5012</strain>
    </source>
</reference>
<dbReference type="InterPro" id="IPR017871">
    <property type="entry name" value="ABC_transporter-like_CS"/>
</dbReference>
<dbReference type="CDD" id="cd03221">
    <property type="entry name" value="ABCF_EF-3"/>
    <property type="match status" value="2"/>
</dbReference>
<dbReference type="InterPro" id="IPR003439">
    <property type="entry name" value="ABC_transporter-like_ATP-bd"/>
</dbReference>
<keyword evidence="4" id="KW-0175">Coiled coil</keyword>
<dbReference type="GO" id="GO:0003677">
    <property type="term" value="F:DNA binding"/>
    <property type="evidence" value="ECO:0007669"/>
    <property type="project" value="InterPro"/>
</dbReference>
<dbReference type="EMBL" id="FNID01000019">
    <property type="protein sequence ID" value="SDN43684.1"/>
    <property type="molecule type" value="Genomic_DNA"/>
</dbReference>
<evidence type="ECO:0000256" key="4">
    <source>
        <dbReference type="SAM" id="Coils"/>
    </source>
</evidence>
<evidence type="ECO:0000313" key="6">
    <source>
        <dbReference type="EMBL" id="SDN43684.1"/>
    </source>
</evidence>
<dbReference type="FunFam" id="3.40.50.300:FF:000309">
    <property type="entry name" value="ABC transporter ATP-binding protein"/>
    <property type="match status" value="1"/>
</dbReference>
<dbReference type="InterPro" id="IPR032781">
    <property type="entry name" value="ABC_tran_Xtn"/>
</dbReference>
<dbReference type="Pfam" id="PF12848">
    <property type="entry name" value="ABC_tran_Xtn"/>
    <property type="match status" value="1"/>
</dbReference>
<dbReference type="FunFam" id="3.40.50.300:FF:000011">
    <property type="entry name" value="Putative ABC transporter ATP-binding component"/>
    <property type="match status" value="1"/>
</dbReference>
<dbReference type="InterPro" id="IPR027417">
    <property type="entry name" value="P-loop_NTPase"/>
</dbReference>
<evidence type="ECO:0000256" key="1">
    <source>
        <dbReference type="ARBA" id="ARBA00022737"/>
    </source>
</evidence>
<dbReference type="Gene3D" id="3.40.50.300">
    <property type="entry name" value="P-loop containing nucleotide triphosphate hydrolases"/>
    <property type="match status" value="2"/>
</dbReference>
<proteinExistence type="predicted"/>
<accession>A0A1H0BDE6</accession>
<dbReference type="AlphaFoldDB" id="A0A1H0BDE6"/>
<organism evidence="6 7">
    <name type="scientific">Acetanaerobacterium elongatum</name>
    <dbReference type="NCBI Taxonomy" id="258515"/>
    <lineage>
        <taxon>Bacteria</taxon>
        <taxon>Bacillati</taxon>
        <taxon>Bacillota</taxon>
        <taxon>Clostridia</taxon>
        <taxon>Eubacteriales</taxon>
        <taxon>Oscillospiraceae</taxon>
        <taxon>Acetanaerobacterium</taxon>
    </lineage>
</organism>
<dbReference type="PANTHER" id="PTHR42855:SF2">
    <property type="entry name" value="DRUG RESISTANCE ABC TRANSPORTER,ATP-BINDING PROTEIN"/>
    <property type="match status" value="1"/>
</dbReference>
<dbReference type="Gene3D" id="1.10.287.380">
    <property type="entry name" value="Valyl-tRNA synthetase, C-terminal domain"/>
    <property type="match status" value="1"/>
</dbReference>
<dbReference type="InterPro" id="IPR032524">
    <property type="entry name" value="ABC_tran_C"/>
</dbReference>
<dbReference type="OrthoDB" id="9801441at2"/>